<dbReference type="EMBL" id="BAAARW010000001">
    <property type="protein sequence ID" value="GAA2399535.1"/>
    <property type="molecule type" value="Genomic_DNA"/>
</dbReference>
<organism evidence="1 2">
    <name type="scientific">Actinomadura vinacea</name>
    <dbReference type="NCBI Taxonomy" id="115336"/>
    <lineage>
        <taxon>Bacteria</taxon>
        <taxon>Bacillati</taxon>
        <taxon>Actinomycetota</taxon>
        <taxon>Actinomycetes</taxon>
        <taxon>Streptosporangiales</taxon>
        <taxon>Thermomonosporaceae</taxon>
        <taxon>Actinomadura</taxon>
    </lineage>
</organism>
<gene>
    <name evidence="1" type="ORF">GCM10010191_03240</name>
</gene>
<proteinExistence type="predicted"/>
<reference evidence="2" key="1">
    <citation type="journal article" date="2019" name="Int. J. Syst. Evol. Microbiol.">
        <title>The Global Catalogue of Microorganisms (GCM) 10K type strain sequencing project: providing services to taxonomists for standard genome sequencing and annotation.</title>
        <authorList>
            <consortium name="The Broad Institute Genomics Platform"/>
            <consortium name="The Broad Institute Genome Sequencing Center for Infectious Disease"/>
            <person name="Wu L."/>
            <person name="Ma J."/>
        </authorList>
    </citation>
    <scope>NUCLEOTIDE SEQUENCE [LARGE SCALE GENOMIC DNA]</scope>
    <source>
        <strain evidence="2">JCM 3325</strain>
    </source>
</reference>
<name>A0ABP5VCH6_9ACTN</name>
<comment type="caution">
    <text evidence="1">The sequence shown here is derived from an EMBL/GenBank/DDBJ whole genome shotgun (WGS) entry which is preliminary data.</text>
</comment>
<protein>
    <submittedName>
        <fullName evidence="1">Uncharacterized protein</fullName>
    </submittedName>
</protein>
<sequence>MDIGIGLLTLITGIALATERHPDPAAEADRQLGLTLAGVSPRP</sequence>
<accession>A0ABP5VCH6</accession>
<evidence type="ECO:0000313" key="1">
    <source>
        <dbReference type="EMBL" id="GAA2399535.1"/>
    </source>
</evidence>
<keyword evidence="2" id="KW-1185">Reference proteome</keyword>
<dbReference type="Proteomes" id="UP001501231">
    <property type="component" value="Unassembled WGS sequence"/>
</dbReference>
<evidence type="ECO:0000313" key="2">
    <source>
        <dbReference type="Proteomes" id="UP001501231"/>
    </source>
</evidence>